<dbReference type="PANTHER" id="PTHR33116:SF78">
    <property type="entry name" value="OS12G0587133 PROTEIN"/>
    <property type="match status" value="1"/>
</dbReference>
<dbReference type="Proteomes" id="UP001459277">
    <property type="component" value="Unassembled WGS sequence"/>
</dbReference>
<sequence>MIQGDRNTSFYHVTTLMRRKRNKIMSIKDYQGEWINDQEAIMVFIQDHFQNLFSSELSFSARQVSSHEGPCPCLSNSEAHTLSLAMLDEEIRHALWSLKPCKSPGPDGIHAGFYQRFWPIVSNSVLFEDKEAFRTRKVPPNLNQTLIALIPKIKVLGRIIEEKCASKVWNPVKASNSGPAFSHLFFANDLLLFAKANTMNCSSVREAIEEFCSRSRQKINNTKSKVFFSPNIASDQREELCDILGFHSTSNLGTYLGFPLRHVGSSNQDLNFVVSRVEQKLAGWEANLLSFAGRNVLIRVSLNSIPSYVMQSTLLPARILDKLDRTSWNLL</sequence>
<name>A0AAW2DFC2_9ROSI</name>
<evidence type="ECO:0008006" key="3">
    <source>
        <dbReference type="Google" id="ProtNLM"/>
    </source>
</evidence>
<evidence type="ECO:0000313" key="1">
    <source>
        <dbReference type="EMBL" id="KAL0008398.1"/>
    </source>
</evidence>
<dbReference type="EMBL" id="JAZDWU010000003">
    <property type="protein sequence ID" value="KAL0008398.1"/>
    <property type="molecule type" value="Genomic_DNA"/>
</dbReference>
<accession>A0AAW2DFC2</accession>
<evidence type="ECO:0000313" key="2">
    <source>
        <dbReference type="Proteomes" id="UP001459277"/>
    </source>
</evidence>
<protein>
    <recommendedName>
        <fullName evidence="3">Reverse transcriptase</fullName>
    </recommendedName>
</protein>
<reference evidence="1 2" key="1">
    <citation type="submission" date="2024-01" db="EMBL/GenBank/DDBJ databases">
        <title>A telomere-to-telomere, gap-free genome of sweet tea (Lithocarpus litseifolius).</title>
        <authorList>
            <person name="Zhou J."/>
        </authorList>
    </citation>
    <scope>NUCLEOTIDE SEQUENCE [LARGE SCALE GENOMIC DNA]</scope>
    <source>
        <strain evidence="1">Zhou-2022a</strain>
        <tissue evidence="1">Leaf</tissue>
    </source>
</reference>
<organism evidence="1 2">
    <name type="scientific">Lithocarpus litseifolius</name>
    <dbReference type="NCBI Taxonomy" id="425828"/>
    <lineage>
        <taxon>Eukaryota</taxon>
        <taxon>Viridiplantae</taxon>
        <taxon>Streptophyta</taxon>
        <taxon>Embryophyta</taxon>
        <taxon>Tracheophyta</taxon>
        <taxon>Spermatophyta</taxon>
        <taxon>Magnoliopsida</taxon>
        <taxon>eudicotyledons</taxon>
        <taxon>Gunneridae</taxon>
        <taxon>Pentapetalae</taxon>
        <taxon>rosids</taxon>
        <taxon>fabids</taxon>
        <taxon>Fagales</taxon>
        <taxon>Fagaceae</taxon>
        <taxon>Lithocarpus</taxon>
    </lineage>
</organism>
<proteinExistence type="predicted"/>
<dbReference type="PANTHER" id="PTHR33116">
    <property type="entry name" value="REVERSE TRANSCRIPTASE ZINC-BINDING DOMAIN-CONTAINING PROTEIN-RELATED-RELATED"/>
    <property type="match status" value="1"/>
</dbReference>
<gene>
    <name evidence="1" type="ORF">SO802_009900</name>
</gene>
<keyword evidence="2" id="KW-1185">Reference proteome</keyword>
<dbReference type="AlphaFoldDB" id="A0AAW2DFC2"/>
<comment type="caution">
    <text evidence="1">The sequence shown here is derived from an EMBL/GenBank/DDBJ whole genome shotgun (WGS) entry which is preliminary data.</text>
</comment>